<proteinExistence type="predicted"/>
<sequence length="102" mass="12317">MPRIIDEKKFRLGLSLETAFISDPRLKTHPHIEFSKEHMRKFDLRQRELFKKGKDRTSLESLELRKSLYSSEQKFQDRLDHADFMQMHKDFTYNCFTAHLIG</sequence>
<evidence type="ECO:0000313" key="1">
    <source>
        <dbReference type="EMBL" id="CAB4202086.1"/>
    </source>
</evidence>
<dbReference type="EMBL" id="LR797308">
    <property type="protein sequence ID" value="CAB4202086.1"/>
    <property type="molecule type" value="Genomic_DNA"/>
</dbReference>
<accession>A0A6J5S2Y3</accession>
<reference evidence="1" key="1">
    <citation type="submission" date="2020-05" db="EMBL/GenBank/DDBJ databases">
        <authorList>
            <person name="Chiriac C."/>
            <person name="Salcher M."/>
            <person name="Ghai R."/>
            <person name="Kavagutti S V."/>
        </authorList>
    </citation>
    <scope>NUCLEOTIDE SEQUENCE</scope>
</reference>
<name>A0A6J5S2Y3_9CAUD</name>
<protein>
    <submittedName>
        <fullName evidence="1">Uncharacterized protein</fullName>
    </submittedName>
</protein>
<gene>
    <name evidence="1" type="ORF">UFOVP1361_50</name>
</gene>
<organism evidence="1">
    <name type="scientific">uncultured Caudovirales phage</name>
    <dbReference type="NCBI Taxonomy" id="2100421"/>
    <lineage>
        <taxon>Viruses</taxon>
        <taxon>Duplodnaviria</taxon>
        <taxon>Heunggongvirae</taxon>
        <taxon>Uroviricota</taxon>
        <taxon>Caudoviricetes</taxon>
        <taxon>Peduoviridae</taxon>
        <taxon>Maltschvirus</taxon>
        <taxon>Maltschvirus maltsch</taxon>
    </lineage>
</organism>